<dbReference type="SMART" id="SM00115">
    <property type="entry name" value="CASc"/>
    <property type="match status" value="1"/>
</dbReference>
<dbReference type="Pfam" id="PF00656">
    <property type="entry name" value="Peptidase_C14"/>
    <property type="match status" value="1"/>
</dbReference>
<sequence>MDARCVDKIPDIDIPKMLFLAIDPNKAAEIELHVPGIGGGSGDISPSEDNAISRLLQKYEEALKGKSINPVRRELQIRLLTLGAHQMNTSNNLSTLESNFSDASDQLTYTEEDILEFNEIFEMFGHTAPESLKISFGQVIASKKIPVGHPGLGKKSFFVYTENKVMLDICNNLTASDVLHMYDGLHHSKENETEEKLEDILELKMDEDAMKKVPGLKEVAFFYLILKMMRQNMLNRLYTHKLIFILNMVMESNKHLSKKYSYIEPLIVSLDKYPMTSRPPGLCIIFSMHDGRPGAEHDLNKVKALFEKTFMYDVFFKIDPSAQDIKFITSKLSSPRNKFYDSLVVFFMGHGSKSSLNVKNGTIHRRTDFIEPFTEVEWFHKKPKLFFIQACAVKQNRKRFPSTSNRLSGLAAETDALPLSRSSSEWSNRYSGHIDISIVNNFADTLISHATMWYQLSSRTAEGSLYVDTLVDQLREHGHRESIENVLRRVHYNVNTVSLLTYDKGEEVQWKQAPFFESSLQKAFVFPCNGTASSS</sequence>
<dbReference type="InterPro" id="IPR002138">
    <property type="entry name" value="Pept_C14_p10"/>
</dbReference>
<dbReference type="GO" id="GO:0006508">
    <property type="term" value="P:proteolysis"/>
    <property type="evidence" value="ECO:0007669"/>
    <property type="project" value="InterPro"/>
</dbReference>
<feature type="domain" description="Caspase family p10" evidence="4">
    <location>
        <begin position="460"/>
        <end position="526"/>
    </location>
</feature>
<dbReference type="Gene3D" id="3.40.50.1460">
    <property type="match status" value="1"/>
</dbReference>
<dbReference type="InterPro" id="IPR011600">
    <property type="entry name" value="Pept_C14_caspase"/>
</dbReference>
<dbReference type="PROSITE" id="PS50208">
    <property type="entry name" value="CASPASE_P20"/>
    <property type="match status" value="1"/>
</dbReference>
<evidence type="ECO:0008006" key="8">
    <source>
        <dbReference type="Google" id="ProtNLM"/>
    </source>
</evidence>
<evidence type="ECO:0000256" key="3">
    <source>
        <dbReference type="RuleBase" id="RU003971"/>
    </source>
</evidence>
<protein>
    <recommendedName>
        <fullName evidence="8">Caspase-8</fullName>
    </recommendedName>
</protein>
<evidence type="ECO:0000313" key="7">
    <source>
        <dbReference type="Proteomes" id="UP001497623"/>
    </source>
</evidence>
<dbReference type="GO" id="GO:0006915">
    <property type="term" value="P:apoptotic process"/>
    <property type="evidence" value="ECO:0007669"/>
    <property type="project" value="UniProtKB-KW"/>
</dbReference>
<dbReference type="GO" id="GO:0005737">
    <property type="term" value="C:cytoplasm"/>
    <property type="evidence" value="ECO:0007669"/>
    <property type="project" value="UniProtKB-ARBA"/>
</dbReference>
<evidence type="ECO:0000256" key="1">
    <source>
        <dbReference type="ARBA" id="ARBA00010134"/>
    </source>
</evidence>
<dbReference type="Proteomes" id="UP001497623">
    <property type="component" value="Unassembled WGS sequence"/>
</dbReference>
<dbReference type="GO" id="GO:0004197">
    <property type="term" value="F:cysteine-type endopeptidase activity"/>
    <property type="evidence" value="ECO:0007669"/>
    <property type="project" value="InterPro"/>
</dbReference>
<dbReference type="GO" id="GO:0043067">
    <property type="term" value="P:regulation of programmed cell death"/>
    <property type="evidence" value="ECO:0007669"/>
    <property type="project" value="UniProtKB-ARBA"/>
</dbReference>
<name>A0AAV2QIP4_MEGNR</name>
<organism evidence="6 7">
    <name type="scientific">Meganyctiphanes norvegica</name>
    <name type="common">Northern krill</name>
    <name type="synonym">Thysanopoda norvegica</name>
    <dbReference type="NCBI Taxonomy" id="48144"/>
    <lineage>
        <taxon>Eukaryota</taxon>
        <taxon>Metazoa</taxon>
        <taxon>Ecdysozoa</taxon>
        <taxon>Arthropoda</taxon>
        <taxon>Crustacea</taxon>
        <taxon>Multicrustacea</taxon>
        <taxon>Malacostraca</taxon>
        <taxon>Eumalacostraca</taxon>
        <taxon>Eucarida</taxon>
        <taxon>Euphausiacea</taxon>
        <taxon>Euphausiidae</taxon>
        <taxon>Meganyctiphanes</taxon>
    </lineage>
</organism>
<dbReference type="InterPro" id="IPR015917">
    <property type="entry name" value="Pept_C14A"/>
</dbReference>
<reference evidence="6 7" key="1">
    <citation type="submission" date="2024-05" db="EMBL/GenBank/DDBJ databases">
        <authorList>
            <person name="Wallberg A."/>
        </authorList>
    </citation>
    <scope>NUCLEOTIDE SEQUENCE [LARGE SCALE GENOMIC DNA]</scope>
</reference>
<evidence type="ECO:0000256" key="2">
    <source>
        <dbReference type="ARBA" id="ARBA00022703"/>
    </source>
</evidence>
<accession>A0AAV2QIP4</accession>
<evidence type="ECO:0000259" key="4">
    <source>
        <dbReference type="PROSITE" id="PS50207"/>
    </source>
</evidence>
<evidence type="ECO:0000259" key="5">
    <source>
        <dbReference type="PROSITE" id="PS50208"/>
    </source>
</evidence>
<evidence type="ECO:0000313" key="6">
    <source>
        <dbReference type="EMBL" id="CAL4084487.1"/>
    </source>
</evidence>
<keyword evidence="2" id="KW-0053">Apoptosis</keyword>
<dbReference type="EMBL" id="CAXKWB010006810">
    <property type="protein sequence ID" value="CAL4084487.1"/>
    <property type="molecule type" value="Genomic_DNA"/>
</dbReference>
<proteinExistence type="inferred from homology"/>
<comment type="caution">
    <text evidence="6">The sequence shown here is derived from an EMBL/GenBank/DDBJ whole genome shotgun (WGS) entry which is preliminary data.</text>
</comment>
<gene>
    <name evidence="6" type="ORF">MNOR_LOCUS12434</name>
</gene>
<dbReference type="InterPro" id="IPR029030">
    <property type="entry name" value="Caspase-like_dom_sf"/>
</dbReference>
<comment type="similarity">
    <text evidence="1 3">Belongs to the peptidase C14A family.</text>
</comment>
<dbReference type="GO" id="GO:0051604">
    <property type="term" value="P:protein maturation"/>
    <property type="evidence" value="ECO:0007669"/>
    <property type="project" value="UniProtKB-ARBA"/>
</dbReference>
<dbReference type="PROSITE" id="PS50207">
    <property type="entry name" value="CASPASE_P10"/>
    <property type="match status" value="1"/>
</dbReference>
<dbReference type="PANTHER" id="PTHR48169:SF1">
    <property type="entry name" value="ASTROCYTIC PHOSPHOPROTEIN PEA-15"/>
    <property type="match status" value="1"/>
</dbReference>
<dbReference type="SUPFAM" id="SSF52129">
    <property type="entry name" value="Caspase-like"/>
    <property type="match status" value="1"/>
</dbReference>
<keyword evidence="7" id="KW-1185">Reference proteome</keyword>
<dbReference type="PANTHER" id="PTHR48169">
    <property type="entry name" value="DED DOMAIN-CONTAINING PROTEIN"/>
    <property type="match status" value="1"/>
</dbReference>
<feature type="domain" description="Caspase family p20" evidence="5">
    <location>
        <begin position="286"/>
        <end position="391"/>
    </location>
</feature>
<dbReference type="AlphaFoldDB" id="A0AAV2QIP4"/>
<dbReference type="InterPro" id="IPR001309">
    <property type="entry name" value="Pept_C14_p20"/>
</dbReference>